<evidence type="ECO:0000256" key="3">
    <source>
        <dbReference type="ARBA" id="ARBA00010400"/>
    </source>
</evidence>
<dbReference type="AlphaFoldDB" id="A0A225WQ87"/>
<dbReference type="GO" id="GO:0005576">
    <property type="term" value="C:extracellular region"/>
    <property type="evidence" value="ECO:0007669"/>
    <property type="project" value="UniProtKB-SubCell"/>
</dbReference>
<evidence type="ECO:0000256" key="6">
    <source>
        <dbReference type="ARBA" id="ARBA00023026"/>
    </source>
</evidence>
<comment type="similarity">
    <text evidence="3">Belongs to the RxLR effector family.</text>
</comment>
<feature type="domain" description="RxLR effector PexRD54 WY" evidence="7">
    <location>
        <begin position="214"/>
        <end position="252"/>
    </location>
</feature>
<dbReference type="GO" id="GO:0043657">
    <property type="term" value="C:host cell"/>
    <property type="evidence" value="ECO:0007669"/>
    <property type="project" value="UniProtKB-SubCell"/>
</dbReference>
<evidence type="ECO:0000256" key="1">
    <source>
        <dbReference type="ARBA" id="ARBA00004340"/>
    </source>
</evidence>
<evidence type="ECO:0000256" key="5">
    <source>
        <dbReference type="ARBA" id="ARBA00022729"/>
    </source>
</evidence>
<protein>
    <submittedName>
        <fullName evidence="8">Avirulence (Avh) protein</fullName>
    </submittedName>
</protein>
<name>A0A225WQ87_9STRA</name>
<dbReference type="Proteomes" id="UP000198211">
    <property type="component" value="Unassembled WGS sequence"/>
</dbReference>
<proteinExistence type="inferred from homology"/>
<evidence type="ECO:0000256" key="2">
    <source>
        <dbReference type="ARBA" id="ARBA00004613"/>
    </source>
</evidence>
<feature type="domain" description="RxLR effector PexRD54 WY" evidence="7">
    <location>
        <begin position="122"/>
        <end position="163"/>
    </location>
</feature>
<organism evidence="8 9">
    <name type="scientific">Phytophthora megakarya</name>
    <dbReference type="NCBI Taxonomy" id="4795"/>
    <lineage>
        <taxon>Eukaryota</taxon>
        <taxon>Sar</taxon>
        <taxon>Stramenopiles</taxon>
        <taxon>Oomycota</taxon>
        <taxon>Peronosporomycetes</taxon>
        <taxon>Peronosporales</taxon>
        <taxon>Peronosporaceae</taxon>
        <taxon>Phytophthora</taxon>
    </lineage>
</organism>
<feature type="domain" description="RxLR effector PexRD54 WY" evidence="7">
    <location>
        <begin position="46"/>
        <end position="78"/>
    </location>
</feature>
<keyword evidence="5" id="KW-0732">Signal</keyword>
<reference evidence="9" key="1">
    <citation type="submission" date="2017-03" db="EMBL/GenBank/DDBJ databases">
        <title>Phytopthora megakarya and P. palmivora, two closely related causual agents of cacao black pod achieved similar genome size and gene model numbers by different mechanisms.</title>
        <authorList>
            <person name="Ali S."/>
            <person name="Shao J."/>
            <person name="Larry D.J."/>
            <person name="Kronmiller B."/>
            <person name="Shen D."/>
            <person name="Strem M.D."/>
            <person name="Melnick R.L."/>
            <person name="Guiltinan M.J."/>
            <person name="Tyler B.M."/>
            <person name="Meinhardt L.W."/>
            <person name="Bailey B.A."/>
        </authorList>
    </citation>
    <scope>NUCLEOTIDE SEQUENCE [LARGE SCALE GENOMIC DNA]</scope>
    <source>
        <strain evidence="9">zdho120</strain>
    </source>
</reference>
<evidence type="ECO:0000313" key="8">
    <source>
        <dbReference type="EMBL" id="OWZ19826.1"/>
    </source>
</evidence>
<dbReference type="Pfam" id="PF22748">
    <property type="entry name" value="PexRD54_WY"/>
    <property type="match status" value="3"/>
</dbReference>
<comment type="subcellular location">
    <subcellularLocation>
        <location evidence="1">Host cell</location>
    </subcellularLocation>
    <subcellularLocation>
        <location evidence="2">Secreted</location>
    </subcellularLocation>
</comment>
<evidence type="ECO:0000256" key="4">
    <source>
        <dbReference type="ARBA" id="ARBA00022525"/>
    </source>
</evidence>
<evidence type="ECO:0000313" key="9">
    <source>
        <dbReference type="Proteomes" id="UP000198211"/>
    </source>
</evidence>
<accession>A0A225WQ87</accession>
<keyword evidence="9" id="KW-1185">Reference proteome</keyword>
<dbReference type="InterPro" id="IPR054463">
    <property type="entry name" value="PexRD54_WY"/>
</dbReference>
<keyword evidence="6" id="KW-0843">Virulence</keyword>
<dbReference type="OrthoDB" id="127177at2759"/>
<evidence type="ECO:0000259" key="7">
    <source>
        <dbReference type="Pfam" id="PF22748"/>
    </source>
</evidence>
<comment type="caution">
    <text evidence="8">The sequence shown here is derived from an EMBL/GenBank/DDBJ whole genome shotgun (WGS) entry which is preliminary data.</text>
</comment>
<gene>
    <name evidence="8" type="ORF">PHMEG_0005853</name>
</gene>
<sequence length="356" mass="40998">MLATLSTHYKEDALTQLLIAARKNPSTEDLVITLQAEQLRIKYNNRESYGDVFNLLKLNKAGNQLFDNPDFPVWMKYVRRGRVETIFPILSTYYTDDVLAQLFIAAKKISGTENIATKLQAEQLQIWLRKQKSADDVFTLLQLNKVDNKLFDTPEFALWSKYIDDLKISNKESAMLSILKTHYSEEAMIKLVHSRKAPLGMKSTVMGVDGGKMQEWLKAGTFPDDVFKAYELNKAGDDLLISPQLDRWASYVSKFNYENPSKKTAMVDTLTHYYGDENLAQMLIAAKGVVKTESIATDLQIMQLKYWLRMKEDPQLVYNWMGIADRGPDDVERKLFEKFFTKITSLNQHKRCNQDS</sequence>
<dbReference type="EMBL" id="NBNE01000395">
    <property type="protein sequence ID" value="OWZ19826.1"/>
    <property type="molecule type" value="Genomic_DNA"/>
</dbReference>
<keyword evidence="4" id="KW-0964">Secreted</keyword>